<feature type="compositionally biased region" description="Polar residues" evidence="4">
    <location>
        <begin position="270"/>
        <end position="290"/>
    </location>
</feature>
<dbReference type="SMART" id="SM00562">
    <property type="entry name" value="NDK"/>
    <property type="match status" value="1"/>
</dbReference>
<dbReference type="Proteomes" id="UP000593567">
    <property type="component" value="Unassembled WGS sequence"/>
</dbReference>
<evidence type="ECO:0000256" key="3">
    <source>
        <dbReference type="PROSITE-ProRule" id="PRU00706"/>
    </source>
</evidence>
<evidence type="ECO:0000256" key="2">
    <source>
        <dbReference type="ARBA" id="ARBA00022490"/>
    </source>
</evidence>
<evidence type="ECO:0000259" key="5">
    <source>
        <dbReference type="SMART" id="SM00562"/>
    </source>
</evidence>
<feature type="domain" description="Nucleoside diphosphate kinase-like" evidence="5">
    <location>
        <begin position="373"/>
        <end position="534"/>
    </location>
</feature>
<dbReference type="PROSITE" id="PS51374">
    <property type="entry name" value="NDPK_LIKE"/>
    <property type="match status" value="1"/>
</dbReference>
<evidence type="ECO:0000256" key="4">
    <source>
        <dbReference type="SAM" id="MobiDB-lite"/>
    </source>
</evidence>
<name>A0A7J7JTG0_BUGNE</name>
<reference evidence="6" key="1">
    <citation type="submission" date="2020-06" db="EMBL/GenBank/DDBJ databases">
        <title>Draft genome of Bugula neritina, a colonial animal packing powerful symbionts and potential medicines.</title>
        <authorList>
            <person name="Rayko M."/>
        </authorList>
    </citation>
    <scope>NUCLEOTIDE SEQUENCE [LARGE SCALE GENOMIC DNA]</scope>
    <source>
        <strain evidence="6">Kwan_BN1</strain>
    </source>
</reference>
<dbReference type="Pfam" id="PF00334">
    <property type="entry name" value="NDK"/>
    <property type="match status" value="1"/>
</dbReference>
<sequence length="683" mass="74802">MMLTPGGMMLTPGSMMLTPGGMMLTPGGMMLTPGGMMLTSGSIMLTPGGMMLTPGAKMLTPGGMMLTPGGMLLTPGDAGNVLLVAIRGPWARRRWLDTLEFHQKSDASNTSTTPNTVMAATIICGCCFNILMGFYCVAQVDGAPNVYTPRSSVQITNDLIRWFGGRVSEDQISRVMKCHKSSSKAAKDLASIVINPSSISLLSATTSGDVFIIVSPFYPTKYLGKFLQDLINRGFLFRGIRRRRLSQKQVSALGIPAEFAKYIAADVPYPSSSSQTPSGATPSAQPSSTRPVPDAPKPSTIILCSKENALHHMEVPDRNQPVMPGYIAPKLYYNSELEQVSVMSLVGRDMSFSKLTFMLSQALGVTISRSNADLTEGEGLELLGIKWIPALSEAQAEELSPYQSRHDDFKSSVKELKNEPALVSVFRGINCSARLKEILEENSFPLKNEKLRKDDIDHMTSASSLVMVLFRENAVKKLLELVGPVDPEMAKELNPDSWRARYGTSLVTNGFYASTSYDSAVADVKHFFKAGLCCIPTIDTEAEGIITYCVDDIINCNEREAVERALTAPDPHNLNRLNEVNCIVLTFPLLRVDVETHQAKFTDVLDCLQTMDNAVIAYKHIIETGMLKIGKNKDDYMTFIHAGKNLDMANKLLAFFFDELLGENCKMKICKKDSAEEQVQPAD</sequence>
<dbReference type="OrthoDB" id="2162449at2759"/>
<dbReference type="SUPFAM" id="SSF54919">
    <property type="entry name" value="Nucleoside diphosphate kinase, NDK"/>
    <property type="match status" value="1"/>
</dbReference>
<dbReference type="InterPro" id="IPR036850">
    <property type="entry name" value="NDK-like_dom_sf"/>
</dbReference>
<keyword evidence="2" id="KW-0963">Cytoplasm</keyword>
<comment type="similarity">
    <text evidence="3">Belongs to the NDK family.</text>
</comment>
<comment type="caution">
    <text evidence="6">The sequence shown here is derived from an EMBL/GenBank/DDBJ whole genome shotgun (WGS) entry which is preliminary data.</text>
</comment>
<dbReference type="EMBL" id="VXIV02001874">
    <property type="protein sequence ID" value="KAF6028954.1"/>
    <property type="molecule type" value="Genomic_DNA"/>
</dbReference>
<comment type="subcellular location">
    <subcellularLocation>
        <location evidence="1">Cytoplasm</location>
    </subcellularLocation>
</comment>
<dbReference type="PANTHER" id="PTHR43109:SF3">
    <property type="entry name" value="DYNEIN AXONEMAL ASSEMBLY FACTOR 8"/>
    <property type="match status" value="1"/>
</dbReference>
<gene>
    <name evidence="6" type="ORF">EB796_012740</name>
</gene>
<protein>
    <recommendedName>
        <fullName evidence="5">Nucleoside diphosphate kinase-like domain-containing protein</fullName>
    </recommendedName>
</protein>
<proteinExistence type="inferred from homology"/>
<evidence type="ECO:0000313" key="7">
    <source>
        <dbReference type="Proteomes" id="UP000593567"/>
    </source>
</evidence>
<evidence type="ECO:0000313" key="6">
    <source>
        <dbReference type="EMBL" id="KAF6028954.1"/>
    </source>
</evidence>
<accession>A0A7J7JTG0</accession>
<comment type="caution">
    <text evidence="3">Lacks conserved residue(s) required for the propagation of feature annotation.</text>
</comment>
<feature type="region of interest" description="Disordered" evidence="4">
    <location>
        <begin position="270"/>
        <end position="298"/>
    </location>
</feature>
<dbReference type="GO" id="GO:0005879">
    <property type="term" value="C:axonemal microtubule"/>
    <property type="evidence" value="ECO:0007669"/>
    <property type="project" value="TreeGrafter"/>
</dbReference>
<keyword evidence="7" id="KW-1185">Reference proteome</keyword>
<organism evidence="6 7">
    <name type="scientific">Bugula neritina</name>
    <name type="common">Brown bryozoan</name>
    <name type="synonym">Sertularia neritina</name>
    <dbReference type="NCBI Taxonomy" id="10212"/>
    <lineage>
        <taxon>Eukaryota</taxon>
        <taxon>Metazoa</taxon>
        <taxon>Spiralia</taxon>
        <taxon>Lophotrochozoa</taxon>
        <taxon>Bryozoa</taxon>
        <taxon>Gymnolaemata</taxon>
        <taxon>Cheilostomatida</taxon>
        <taxon>Flustrina</taxon>
        <taxon>Buguloidea</taxon>
        <taxon>Bugulidae</taxon>
        <taxon>Bugula</taxon>
    </lineage>
</organism>
<dbReference type="PANTHER" id="PTHR43109">
    <property type="entry name" value="NUCLEOSIDE DIPHOSPHATE KINASE 7"/>
    <property type="match status" value="1"/>
</dbReference>
<dbReference type="InterPro" id="IPR034907">
    <property type="entry name" value="NDK-like_dom"/>
</dbReference>
<dbReference type="Gene3D" id="3.30.70.141">
    <property type="entry name" value="Nucleoside diphosphate kinase-like domain"/>
    <property type="match status" value="1"/>
</dbReference>
<dbReference type="AlphaFoldDB" id="A0A7J7JTG0"/>
<evidence type="ECO:0000256" key="1">
    <source>
        <dbReference type="ARBA" id="ARBA00004496"/>
    </source>
</evidence>